<reference evidence="1 2" key="2">
    <citation type="submission" date="2013-11" db="EMBL/GenBank/DDBJ databases">
        <title>The Genome Sequence of Phytophthora parasitica INRA-310.</title>
        <authorList>
            <consortium name="The Broad Institute Genomics Platform"/>
            <person name="Russ C."/>
            <person name="Tyler B."/>
            <person name="Panabieres F."/>
            <person name="Shan W."/>
            <person name="Tripathy S."/>
            <person name="Grunwald N."/>
            <person name="Machado M."/>
            <person name="Johnson C.S."/>
            <person name="Arredondo F."/>
            <person name="Hong C."/>
            <person name="Coffey M."/>
            <person name="Young S.K."/>
            <person name="Zeng Q."/>
            <person name="Gargeya S."/>
            <person name="Fitzgerald M."/>
            <person name="Abouelleil A."/>
            <person name="Alvarado L."/>
            <person name="Chapman S.B."/>
            <person name="Gainer-Dewar J."/>
            <person name="Goldberg J."/>
            <person name="Griggs A."/>
            <person name="Gujja S."/>
            <person name="Hansen M."/>
            <person name="Howarth C."/>
            <person name="Imamovic A."/>
            <person name="Ireland A."/>
            <person name="Larimer J."/>
            <person name="McCowan C."/>
            <person name="Murphy C."/>
            <person name="Pearson M."/>
            <person name="Poon T.W."/>
            <person name="Priest M."/>
            <person name="Roberts A."/>
            <person name="Saif S."/>
            <person name="Shea T."/>
            <person name="Sykes S."/>
            <person name="Wortman J."/>
            <person name="Nusbaum C."/>
            <person name="Birren B."/>
        </authorList>
    </citation>
    <scope>NUCLEOTIDE SEQUENCE [LARGE SCALE GENOMIC DNA]</scope>
    <source>
        <strain evidence="1 2">INRA-310</strain>
    </source>
</reference>
<dbReference type="EMBL" id="KI669604">
    <property type="protein sequence ID" value="ETN04269.1"/>
    <property type="molecule type" value="Genomic_DNA"/>
</dbReference>
<dbReference type="VEuPathDB" id="FungiDB:PPTG_23595"/>
<organism evidence="1 2">
    <name type="scientific">Phytophthora nicotianae (strain INRA-310)</name>
    <name type="common">Phytophthora parasitica</name>
    <dbReference type="NCBI Taxonomy" id="761204"/>
    <lineage>
        <taxon>Eukaryota</taxon>
        <taxon>Sar</taxon>
        <taxon>Stramenopiles</taxon>
        <taxon>Oomycota</taxon>
        <taxon>Peronosporomycetes</taxon>
        <taxon>Peronosporales</taxon>
        <taxon>Peronosporaceae</taxon>
        <taxon>Phytophthora</taxon>
    </lineage>
</organism>
<gene>
    <name evidence="1" type="ORF">PPTG_23595</name>
</gene>
<dbReference type="GeneID" id="20192194"/>
<proteinExistence type="predicted"/>
<dbReference type="AlphaFoldDB" id="W2PVN6"/>
<dbReference type="Proteomes" id="UP000018817">
    <property type="component" value="Unassembled WGS sequence"/>
</dbReference>
<protein>
    <submittedName>
        <fullName evidence="1">Uncharacterized protein</fullName>
    </submittedName>
</protein>
<sequence>MEPFDCPCGCCEALQSRDAFAAGFAKAGADGALRVPICRESVPFGTTMVLHHH</sequence>
<evidence type="ECO:0000313" key="1">
    <source>
        <dbReference type="EMBL" id="ETN04269.1"/>
    </source>
</evidence>
<dbReference type="RefSeq" id="XP_008910196.1">
    <property type="nucleotide sequence ID" value="XM_008911948.1"/>
</dbReference>
<name>W2PVN6_PHYN3</name>
<accession>W2PVN6</accession>
<reference evidence="2" key="1">
    <citation type="submission" date="2011-12" db="EMBL/GenBank/DDBJ databases">
        <authorList>
            <consortium name="The Broad Institute Genome Sequencing Platform"/>
            <person name="Russ C."/>
            <person name="Tyler B."/>
            <person name="Panabieres F."/>
            <person name="Shan W."/>
            <person name="Tripathy S."/>
            <person name="Grunwald N."/>
            <person name="Machado M."/>
            <person name="Young S.K."/>
            <person name="Zeng Q."/>
            <person name="Gargeya S."/>
            <person name="Fitzgerald M."/>
            <person name="Haas B."/>
            <person name="Abouelleil A."/>
            <person name="Alvarado L."/>
            <person name="Arachchi H.M."/>
            <person name="Berlin A."/>
            <person name="Chapman S.B."/>
            <person name="Gearin G."/>
            <person name="Goldberg J."/>
            <person name="Griggs A."/>
            <person name="Gujja S."/>
            <person name="Hansen M."/>
            <person name="Heiman D."/>
            <person name="Howarth C."/>
            <person name="Larimer J."/>
            <person name="Lui A."/>
            <person name="MacDonald P.J.P."/>
            <person name="McCowen C."/>
            <person name="Montmayeur A."/>
            <person name="Murphy C."/>
            <person name="Neiman D."/>
            <person name="Pearson M."/>
            <person name="Priest M."/>
            <person name="Roberts A."/>
            <person name="Saif S."/>
            <person name="Shea T."/>
            <person name="Sisk P."/>
            <person name="Stolte C."/>
            <person name="Sykes S."/>
            <person name="Wortman J."/>
            <person name="Nusbaum C."/>
            <person name="Birren B."/>
        </authorList>
    </citation>
    <scope>NUCLEOTIDE SEQUENCE [LARGE SCALE GENOMIC DNA]</scope>
    <source>
        <strain evidence="2">INRA-310</strain>
    </source>
</reference>
<evidence type="ECO:0000313" key="2">
    <source>
        <dbReference type="Proteomes" id="UP000018817"/>
    </source>
</evidence>